<dbReference type="Proteomes" id="UP000324376">
    <property type="component" value="Unassembled WGS sequence"/>
</dbReference>
<comment type="caution">
    <text evidence="3">The sequence shown here is derived from an EMBL/GenBank/DDBJ whole genome shotgun (WGS) entry which is preliminary data.</text>
</comment>
<accession>A0A5S5CAE6</accession>
<keyword evidence="3" id="KW-0645">Protease</keyword>
<evidence type="ECO:0000256" key="1">
    <source>
        <dbReference type="SAM" id="Phobius"/>
    </source>
</evidence>
<evidence type="ECO:0000313" key="3">
    <source>
        <dbReference type="EMBL" id="TYP76119.1"/>
    </source>
</evidence>
<dbReference type="PANTHER" id="PTHR39430">
    <property type="entry name" value="MEMBRANE-ASSOCIATED PROTEASE-RELATED"/>
    <property type="match status" value="1"/>
</dbReference>
<reference evidence="3 4" key="1">
    <citation type="submission" date="2019-07" db="EMBL/GenBank/DDBJ databases">
        <title>Genomic Encyclopedia of Archaeal and Bacterial Type Strains, Phase II (KMG-II): from individual species to whole genera.</title>
        <authorList>
            <person name="Goeker M."/>
        </authorList>
    </citation>
    <scope>NUCLEOTIDE SEQUENCE [LARGE SCALE GENOMIC DNA]</scope>
    <source>
        <strain evidence="3 4">DSM 17527</strain>
    </source>
</reference>
<keyword evidence="1" id="KW-0472">Membrane</keyword>
<dbReference type="RefSeq" id="WP_148781717.1">
    <property type="nucleotide sequence ID" value="NZ_VNHU01000002.1"/>
</dbReference>
<keyword evidence="3" id="KW-0378">Hydrolase</keyword>
<feature type="transmembrane region" description="Helical" evidence="1">
    <location>
        <begin position="180"/>
        <end position="207"/>
    </location>
</feature>
<dbReference type="InterPro" id="IPR003675">
    <property type="entry name" value="Rce1/LyrA-like_dom"/>
</dbReference>
<gene>
    <name evidence="3" type="ORF">BD809_102334</name>
</gene>
<feature type="domain" description="CAAX prenyl protease 2/Lysostaphin resistance protein A-like" evidence="2">
    <location>
        <begin position="144"/>
        <end position="232"/>
    </location>
</feature>
<dbReference type="PANTHER" id="PTHR39430:SF1">
    <property type="entry name" value="PROTEASE"/>
    <property type="match status" value="1"/>
</dbReference>
<dbReference type="GO" id="GO:0006508">
    <property type="term" value="P:proteolysis"/>
    <property type="evidence" value="ECO:0007669"/>
    <property type="project" value="UniProtKB-KW"/>
</dbReference>
<dbReference type="GO" id="GO:0080120">
    <property type="term" value="P:CAAX-box protein maturation"/>
    <property type="evidence" value="ECO:0007669"/>
    <property type="project" value="UniProtKB-ARBA"/>
</dbReference>
<evidence type="ECO:0000259" key="2">
    <source>
        <dbReference type="Pfam" id="PF02517"/>
    </source>
</evidence>
<name>A0A5S5CAE6_9FLAO</name>
<dbReference type="AlphaFoldDB" id="A0A5S5CAE6"/>
<sequence>MTCHSCTQPINASSNYCAHCGTSISLRKRQTRSEGLNLIIVFYIVELVFLTIVHLIYNDHTSLTTEIAIESVSAALVLIFVFFDIKNIVPLYSLPKLRPLEWIGVLWAPFITGFSVYYGIEWMNAVLFDESTNYYATYVEYNNPFLLAFVFIAILPAIFEEVAFRGFLFNQLERITSVRITILLTAFLFALVHFSFISILWIFPFGLLLGYLRHRYQSLWLGMIIHFVHNLIIVSLDYYYFDPLFY</sequence>
<feature type="transmembrane region" description="Helical" evidence="1">
    <location>
        <begin position="36"/>
        <end position="57"/>
    </location>
</feature>
<keyword evidence="1" id="KW-0812">Transmembrane</keyword>
<feature type="transmembrane region" description="Helical" evidence="1">
    <location>
        <begin position="63"/>
        <end position="83"/>
    </location>
</feature>
<feature type="transmembrane region" description="Helical" evidence="1">
    <location>
        <begin position="145"/>
        <end position="168"/>
    </location>
</feature>
<organism evidence="3 4">
    <name type="scientific">Aquimarina intermedia</name>
    <dbReference type="NCBI Taxonomy" id="350814"/>
    <lineage>
        <taxon>Bacteria</taxon>
        <taxon>Pseudomonadati</taxon>
        <taxon>Bacteroidota</taxon>
        <taxon>Flavobacteriia</taxon>
        <taxon>Flavobacteriales</taxon>
        <taxon>Flavobacteriaceae</taxon>
        <taxon>Aquimarina</taxon>
    </lineage>
</organism>
<feature type="transmembrane region" description="Helical" evidence="1">
    <location>
        <begin position="104"/>
        <end position="125"/>
    </location>
</feature>
<keyword evidence="1" id="KW-1133">Transmembrane helix</keyword>
<dbReference type="GO" id="GO:0004175">
    <property type="term" value="F:endopeptidase activity"/>
    <property type="evidence" value="ECO:0007669"/>
    <property type="project" value="UniProtKB-ARBA"/>
</dbReference>
<feature type="transmembrane region" description="Helical" evidence="1">
    <location>
        <begin position="219"/>
        <end position="241"/>
    </location>
</feature>
<protein>
    <submittedName>
        <fullName evidence="3">Membrane protease YdiL (CAAX protease family)</fullName>
    </submittedName>
</protein>
<dbReference type="EMBL" id="VNHU01000002">
    <property type="protein sequence ID" value="TYP76119.1"/>
    <property type="molecule type" value="Genomic_DNA"/>
</dbReference>
<proteinExistence type="predicted"/>
<dbReference type="OrthoDB" id="158986at2"/>
<evidence type="ECO:0000313" key="4">
    <source>
        <dbReference type="Proteomes" id="UP000324376"/>
    </source>
</evidence>
<dbReference type="Pfam" id="PF02517">
    <property type="entry name" value="Rce1-like"/>
    <property type="match status" value="1"/>
</dbReference>
<keyword evidence="4" id="KW-1185">Reference proteome</keyword>